<dbReference type="PRINTS" id="PR00151">
    <property type="entry name" value="PORPHBDMNASE"/>
</dbReference>
<organism evidence="11">
    <name type="scientific">mine drainage metagenome</name>
    <dbReference type="NCBI Taxonomy" id="410659"/>
    <lineage>
        <taxon>unclassified sequences</taxon>
        <taxon>metagenomes</taxon>
        <taxon>ecological metagenomes</taxon>
    </lineage>
</organism>
<dbReference type="FunFam" id="3.40.190.10:FF:000005">
    <property type="entry name" value="Porphobilinogen deaminase"/>
    <property type="match status" value="1"/>
</dbReference>
<dbReference type="InterPro" id="IPR022419">
    <property type="entry name" value="Porphobilin_deaminase_cofac_BS"/>
</dbReference>
<evidence type="ECO:0000259" key="10">
    <source>
        <dbReference type="Pfam" id="PF03900"/>
    </source>
</evidence>
<evidence type="ECO:0000313" key="11">
    <source>
        <dbReference type="EMBL" id="OIQ99903.1"/>
    </source>
</evidence>
<keyword evidence="7" id="KW-0627">Porphyrin biosynthesis</keyword>
<dbReference type="InterPro" id="IPR000860">
    <property type="entry name" value="HemC"/>
</dbReference>
<gene>
    <name evidence="11" type="primary">hemC_7</name>
    <name evidence="11" type="ORF">GALL_181100</name>
</gene>
<dbReference type="InterPro" id="IPR022418">
    <property type="entry name" value="Porphobilinogen_deaminase_C"/>
</dbReference>
<proteinExistence type="inferred from homology"/>
<dbReference type="GO" id="GO:0005737">
    <property type="term" value="C:cytoplasm"/>
    <property type="evidence" value="ECO:0007669"/>
    <property type="project" value="TreeGrafter"/>
</dbReference>
<dbReference type="InterPro" id="IPR036803">
    <property type="entry name" value="Porphobilinogen_deaminase_C_sf"/>
</dbReference>
<dbReference type="Pfam" id="PF01379">
    <property type="entry name" value="Porphobil_deam"/>
    <property type="match status" value="1"/>
</dbReference>
<evidence type="ECO:0000256" key="8">
    <source>
        <dbReference type="ARBA" id="ARBA00033064"/>
    </source>
</evidence>
<dbReference type="AlphaFoldDB" id="A0A1J5S742"/>
<dbReference type="Gene3D" id="3.40.190.10">
    <property type="entry name" value="Periplasmic binding protein-like II"/>
    <property type="match status" value="2"/>
</dbReference>
<dbReference type="EMBL" id="MLJW01000101">
    <property type="protein sequence ID" value="OIQ99903.1"/>
    <property type="molecule type" value="Genomic_DNA"/>
</dbReference>
<dbReference type="FunFam" id="3.40.190.10:FF:000004">
    <property type="entry name" value="Porphobilinogen deaminase"/>
    <property type="match status" value="1"/>
</dbReference>
<accession>A0A1J5S742</accession>
<evidence type="ECO:0000256" key="3">
    <source>
        <dbReference type="ARBA" id="ARBA00004735"/>
    </source>
</evidence>
<feature type="domain" description="Porphobilinogen deaminase C-terminal" evidence="10">
    <location>
        <begin position="288"/>
        <end position="360"/>
    </location>
</feature>
<comment type="pathway">
    <text evidence="3">Porphyrin-containing compound metabolism; protoporphyrin-IX biosynthesis; coproporphyrinogen-III from 5-aminolevulinate: step 2/4.</text>
</comment>
<dbReference type="PANTHER" id="PTHR11557">
    <property type="entry name" value="PORPHOBILINOGEN DEAMINASE"/>
    <property type="match status" value="1"/>
</dbReference>
<dbReference type="PIRSF" id="PIRSF001438">
    <property type="entry name" value="4pyrrol_synth_OHMeBilane_synth"/>
    <property type="match status" value="1"/>
</dbReference>
<protein>
    <recommendedName>
        <fullName evidence="5">hydroxymethylbilane synthase</fullName>
        <ecNumber evidence="5">2.5.1.61</ecNumber>
    </recommendedName>
    <alternativeName>
        <fullName evidence="8">Hydroxymethylbilane synthase</fullName>
    </alternativeName>
</protein>
<dbReference type="NCBIfam" id="TIGR00212">
    <property type="entry name" value="hemC"/>
    <property type="match status" value="1"/>
</dbReference>
<dbReference type="Gene3D" id="3.30.160.40">
    <property type="entry name" value="Porphobilinogen deaminase, C-terminal domain"/>
    <property type="match status" value="1"/>
</dbReference>
<comment type="cofactor">
    <cofactor evidence="1">
        <name>dipyrromethane</name>
        <dbReference type="ChEBI" id="CHEBI:60342"/>
    </cofactor>
</comment>
<dbReference type="HAMAP" id="MF_00260">
    <property type="entry name" value="Porphobil_deam"/>
    <property type="match status" value="1"/>
</dbReference>
<reference evidence="11" key="1">
    <citation type="submission" date="2016-10" db="EMBL/GenBank/DDBJ databases">
        <title>Sequence of Gallionella enrichment culture.</title>
        <authorList>
            <person name="Poehlein A."/>
            <person name="Muehling M."/>
            <person name="Daniel R."/>
        </authorList>
    </citation>
    <scope>NUCLEOTIDE SEQUENCE</scope>
</reference>
<dbReference type="CDD" id="cd13646">
    <property type="entry name" value="PBP2_EcHMBS_like"/>
    <property type="match status" value="1"/>
</dbReference>
<evidence type="ECO:0000256" key="6">
    <source>
        <dbReference type="ARBA" id="ARBA00022679"/>
    </source>
</evidence>
<dbReference type="PROSITE" id="PS00533">
    <property type="entry name" value="PORPHOBILINOGEN_DEAM"/>
    <property type="match status" value="1"/>
</dbReference>
<dbReference type="EC" id="2.5.1.61" evidence="5"/>
<evidence type="ECO:0000256" key="5">
    <source>
        <dbReference type="ARBA" id="ARBA00012655"/>
    </source>
</evidence>
<keyword evidence="6 11" id="KW-0808">Transferase</keyword>
<evidence type="ECO:0000259" key="9">
    <source>
        <dbReference type="Pfam" id="PF01379"/>
    </source>
</evidence>
<dbReference type="SUPFAM" id="SSF54782">
    <property type="entry name" value="Porphobilinogen deaminase (hydroxymethylbilane synthase), C-terminal domain"/>
    <property type="match status" value="1"/>
</dbReference>
<dbReference type="Pfam" id="PF03900">
    <property type="entry name" value="Porphobil_deamC"/>
    <property type="match status" value="1"/>
</dbReference>
<dbReference type="SUPFAM" id="SSF53850">
    <property type="entry name" value="Periplasmic binding protein-like II"/>
    <property type="match status" value="1"/>
</dbReference>
<comment type="similarity">
    <text evidence="4">Belongs to the HMBS family.</text>
</comment>
<evidence type="ECO:0000256" key="4">
    <source>
        <dbReference type="ARBA" id="ARBA00005638"/>
    </source>
</evidence>
<feature type="domain" description="Porphobilinogen deaminase N-terminal" evidence="9">
    <location>
        <begin position="68"/>
        <end position="274"/>
    </location>
</feature>
<evidence type="ECO:0000256" key="1">
    <source>
        <dbReference type="ARBA" id="ARBA00001916"/>
    </source>
</evidence>
<dbReference type="GO" id="GO:0004418">
    <property type="term" value="F:hydroxymethylbilane synthase activity"/>
    <property type="evidence" value="ECO:0007669"/>
    <property type="project" value="UniProtKB-EC"/>
</dbReference>
<evidence type="ECO:0000256" key="2">
    <source>
        <dbReference type="ARBA" id="ARBA00002869"/>
    </source>
</evidence>
<name>A0A1J5S742_9ZZZZ</name>
<sequence>MRNGGREQDVSCYQPVVPVDAPCRELAHAYCAGANFRHAMTCCHCYDFPMNPAATIPSSAPPSIPPRLVIATRESRLAMWQAEHVQALLQALHPSSRVCLDGMTTRGDQILDKTLAKVGGKGLFVKELELALESGEADLAVHSLKDVPMVLPAGFALPVIMQREDPRDAWVSERAPHFTALPPGAVVGTSSLRREMQIRALRPDLRVTPLRGNLDTRLRKLDAGQYDGIVLAAAGLKRLGLEARIRALIDPAELLPAVGQAALGIEIRADRADMAVMLAPLDHAPTHLCALAERSVARALGGGCSTPLGAHAQWSGQTLELRALLGLPDGSRMLRAEVAATVATSAQADALGLEAARQLREQGAQALLDQLEAS</sequence>
<comment type="function">
    <text evidence="2">Tetrapolymerization of the monopyrrole PBG into the hydroxymethylbilane pre-uroporphyrinogen in several discrete steps.</text>
</comment>
<comment type="caution">
    <text evidence="11">The sequence shown here is derived from an EMBL/GenBank/DDBJ whole genome shotgun (WGS) entry which is preliminary data.</text>
</comment>
<dbReference type="InterPro" id="IPR022417">
    <property type="entry name" value="Porphobilin_deaminase_N"/>
</dbReference>
<evidence type="ECO:0000256" key="7">
    <source>
        <dbReference type="ARBA" id="ARBA00023244"/>
    </source>
</evidence>
<dbReference type="GO" id="GO:0006783">
    <property type="term" value="P:heme biosynthetic process"/>
    <property type="evidence" value="ECO:0007669"/>
    <property type="project" value="TreeGrafter"/>
</dbReference>
<dbReference type="PANTHER" id="PTHR11557:SF0">
    <property type="entry name" value="PORPHOBILINOGEN DEAMINASE"/>
    <property type="match status" value="1"/>
</dbReference>